<comment type="caution">
    <text evidence="7">The sequence shown here is derived from an EMBL/GenBank/DDBJ whole genome shotgun (WGS) entry which is preliminary data.</text>
</comment>
<evidence type="ECO:0000313" key="8">
    <source>
        <dbReference type="Proteomes" id="UP001174694"/>
    </source>
</evidence>
<dbReference type="InterPro" id="IPR036864">
    <property type="entry name" value="Zn2-C6_fun-type_DNA-bd_sf"/>
</dbReference>
<dbReference type="CDD" id="cd00067">
    <property type="entry name" value="GAL4"/>
    <property type="match status" value="1"/>
</dbReference>
<name>A0AA38RGH4_9PEZI</name>
<keyword evidence="5" id="KW-0539">Nucleus</keyword>
<dbReference type="InterPro" id="IPR051089">
    <property type="entry name" value="prtT"/>
</dbReference>
<protein>
    <recommendedName>
        <fullName evidence="6">Zn(2)-C6 fungal-type domain-containing protein</fullName>
    </recommendedName>
</protein>
<evidence type="ECO:0000256" key="1">
    <source>
        <dbReference type="ARBA" id="ARBA00004123"/>
    </source>
</evidence>
<keyword evidence="3" id="KW-0238">DNA-binding</keyword>
<evidence type="ECO:0000256" key="3">
    <source>
        <dbReference type="ARBA" id="ARBA00023125"/>
    </source>
</evidence>
<dbReference type="PANTHER" id="PTHR31845">
    <property type="entry name" value="FINGER DOMAIN PROTEIN, PUTATIVE-RELATED"/>
    <property type="match status" value="1"/>
</dbReference>
<dbReference type="GO" id="GO:0005634">
    <property type="term" value="C:nucleus"/>
    <property type="evidence" value="ECO:0007669"/>
    <property type="project" value="UniProtKB-SubCell"/>
</dbReference>
<dbReference type="PROSITE" id="PS00463">
    <property type="entry name" value="ZN2_CY6_FUNGAL_1"/>
    <property type="match status" value="1"/>
</dbReference>
<keyword evidence="8" id="KW-1185">Reference proteome</keyword>
<evidence type="ECO:0000256" key="4">
    <source>
        <dbReference type="ARBA" id="ARBA00023163"/>
    </source>
</evidence>
<dbReference type="SUPFAM" id="SSF57701">
    <property type="entry name" value="Zn2/Cys6 DNA-binding domain"/>
    <property type="match status" value="1"/>
</dbReference>
<gene>
    <name evidence="7" type="ORF">NKR23_g5455</name>
</gene>
<dbReference type="PANTHER" id="PTHR31845:SF10">
    <property type="entry name" value="ZN(II)2CYS6 TRANSCRIPTION FACTOR (EUROFUNG)"/>
    <property type="match status" value="1"/>
</dbReference>
<dbReference type="SMART" id="SM00066">
    <property type="entry name" value="GAL4"/>
    <property type="match status" value="1"/>
</dbReference>
<reference evidence="7" key="1">
    <citation type="submission" date="2022-07" db="EMBL/GenBank/DDBJ databases">
        <title>Fungi with potential for degradation of polypropylene.</title>
        <authorList>
            <person name="Gostincar C."/>
        </authorList>
    </citation>
    <scope>NUCLEOTIDE SEQUENCE</scope>
    <source>
        <strain evidence="7">EXF-13308</strain>
    </source>
</reference>
<keyword evidence="2" id="KW-0805">Transcription regulation</keyword>
<proteinExistence type="predicted"/>
<comment type="subcellular location">
    <subcellularLocation>
        <location evidence="1">Nucleus</location>
    </subcellularLocation>
</comment>
<dbReference type="GO" id="GO:0008270">
    <property type="term" value="F:zinc ion binding"/>
    <property type="evidence" value="ECO:0007669"/>
    <property type="project" value="InterPro"/>
</dbReference>
<evidence type="ECO:0000259" key="6">
    <source>
        <dbReference type="PROSITE" id="PS00463"/>
    </source>
</evidence>
<sequence length="507" mass="55913">MSSPIISRQKKKRLLRSCNGCRASKTRCVPSDNDDDVCQRCAWLKKQCVFSEAKVRSSRASTGPSRVSKMEENIRQIYSMLQERGQQAQPNVEPAVSPSIRANRDVYAENVQLSQAPSLQEPLGNHTELHAALELELRKTLATRLIVNAERGLDLLQGLLIYLLWYHFHGDHASRMGILAHIALSLALELAENGQSDSESQRALLVAFLVSSSTLVSVRKSFSLKQTCPVYSVCQSLTAADKNSSPEMSLCYAVQLQRIADSIGITFGYDSKQRPGITAESVQLAVEGFRSQLQSLQTSFSSKVDDANKASLSLMYDATMIHLYEVSLHMDTGPSQHDSSKPPSPTRLNLLLTCLDVTKKFLDNYLGLPRQLLKEQTLLGKAHLGHAMAVLIKLALYTGTAIEPSQLRQACQVSHYLGAIASLSADLSSTPPYAQRPDSFRHFEQKVTNLLNWYERIESQGPGAEPAGLVGMSTMEMVNTSALEEQGLGFDIGNFDFMFLNGAGLWN</sequence>
<accession>A0AA38RGH4</accession>
<dbReference type="GO" id="GO:0000976">
    <property type="term" value="F:transcription cis-regulatory region binding"/>
    <property type="evidence" value="ECO:0007669"/>
    <property type="project" value="TreeGrafter"/>
</dbReference>
<organism evidence="7 8">
    <name type="scientific">Pleurostoma richardsiae</name>
    <dbReference type="NCBI Taxonomy" id="41990"/>
    <lineage>
        <taxon>Eukaryota</taxon>
        <taxon>Fungi</taxon>
        <taxon>Dikarya</taxon>
        <taxon>Ascomycota</taxon>
        <taxon>Pezizomycotina</taxon>
        <taxon>Sordariomycetes</taxon>
        <taxon>Sordariomycetidae</taxon>
        <taxon>Calosphaeriales</taxon>
        <taxon>Pleurostomataceae</taxon>
        <taxon>Pleurostoma</taxon>
    </lineage>
</organism>
<dbReference type="GO" id="GO:0000981">
    <property type="term" value="F:DNA-binding transcription factor activity, RNA polymerase II-specific"/>
    <property type="evidence" value="ECO:0007669"/>
    <property type="project" value="InterPro"/>
</dbReference>
<keyword evidence="4" id="KW-0804">Transcription</keyword>
<dbReference type="InterPro" id="IPR001138">
    <property type="entry name" value="Zn2Cys6_DnaBD"/>
</dbReference>
<evidence type="ECO:0000313" key="7">
    <source>
        <dbReference type="EMBL" id="KAJ9145322.1"/>
    </source>
</evidence>
<dbReference type="Proteomes" id="UP001174694">
    <property type="component" value="Unassembled WGS sequence"/>
</dbReference>
<dbReference type="AlphaFoldDB" id="A0AA38RGH4"/>
<feature type="domain" description="Zn(2)-C6 fungal-type" evidence="6">
    <location>
        <begin position="17"/>
        <end position="48"/>
    </location>
</feature>
<dbReference type="EMBL" id="JANBVO010000014">
    <property type="protein sequence ID" value="KAJ9145322.1"/>
    <property type="molecule type" value="Genomic_DNA"/>
</dbReference>
<evidence type="ECO:0000256" key="5">
    <source>
        <dbReference type="ARBA" id="ARBA00023242"/>
    </source>
</evidence>
<evidence type="ECO:0000256" key="2">
    <source>
        <dbReference type="ARBA" id="ARBA00023015"/>
    </source>
</evidence>
<dbReference type="Gene3D" id="4.10.240.10">
    <property type="entry name" value="Zn(2)-C6 fungal-type DNA-binding domain"/>
    <property type="match status" value="1"/>
</dbReference>